<accession>A0ABZ2V919</accession>
<evidence type="ECO:0000313" key="2">
    <source>
        <dbReference type="EMBL" id="WZC50422.1"/>
    </source>
</evidence>
<sequence>MMLPRRSFLALGGTATVGVGGYAVFRFSFARAETAAILTPPEALIAATAGDILLVDIRRPDEWQQTGIAAPAHPIDMRDDDFLDQLRTLRTATTQPIAVICARGVRSARLTRRLEEAQLGPIIDIPEGMLGSVAGPGWLERGLPTRKVD</sequence>
<feature type="domain" description="Rhodanese" evidence="1">
    <location>
        <begin position="48"/>
        <end position="141"/>
    </location>
</feature>
<name>A0ABZ2V919_9RHOB</name>
<dbReference type="InterPro" id="IPR006311">
    <property type="entry name" value="TAT_signal"/>
</dbReference>
<proteinExistence type="predicted"/>
<dbReference type="CDD" id="cd00158">
    <property type="entry name" value="RHOD"/>
    <property type="match status" value="1"/>
</dbReference>
<dbReference type="EMBL" id="CP150951">
    <property type="protein sequence ID" value="WZC50422.1"/>
    <property type="molecule type" value="Genomic_DNA"/>
</dbReference>
<dbReference type="Gene3D" id="3.40.250.10">
    <property type="entry name" value="Rhodanese-like domain"/>
    <property type="match status" value="1"/>
</dbReference>
<dbReference type="InterPro" id="IPR001763">
    <property type="entry name" value="Rhodanese-like_dom"/>
</dbReference>
<dbReference type="InterPro" id="IPR036873">
    <property type="entry name" value="Rhodanese-like_dom_sf"/>
</dbReference>
<dbReference type="Proteomes" id="UP001440612">
    <property type="component" value="Chromosome"/>
</dbReference>
<dbReference type="Pfam" id="PF00581">
    <property type="entry name" value="Rhodanese"/>
    <property type="match status" value="1"/>
</dbReference>
<organism evidence="2 3">
    <name type="scientific">Yoonia phaeophyticola</name>
    <dbReference type="NCBI Taxonomy" id="3137369"/>
    <lineage>
        <taxon>Bacteria</taxon>
        <taxon>Pseudomonadati</taxon>
        <taxon>Pseudomonadota</taxon>
        <taxon>Alphaproteobacteria</taxon>
        <taxon>Rhodobacterales</taxon>
        <taxon>Paracoccaceae</taxon>
        <taxon>Yoonia</taxon>
    </lineage>
</organism>
<dbReference type="PROSITE" id="PS50206">
    <property type="entry name" value="RHODANESE_3"/>
    <property type="match status" value="1"/>
</dbReference>
<reference evidence="3" key="1">
    <citation type="submission" date="2024-04" db="EMBL/GenBank/DDBJ databases">
        <title>Phylogenomic analyses of a clade within the roseobacter group suggest taxonomic reassignments of species of the genera Aestuariivita, Citreicella, Loktanella, Nautella, Pelagibaca, Ruegeria, Thalassobius, Thiobacimonas and Tropicibacter, and the proposal o.</title>
        <authorList>
            <person name="Jeon C.O."/>
        </authorList>
    </citation>
    <scope>NUCLEOTIDE SEQUENCE [LARGE SCALE GENOMIC DNA]</scope>
    <source>
        <strain evidence="3">BS5-3</strain>
    </source>
</reference>
<evidence type="ECO:0000313" key="3">
    <source>
        <dbReference type="Proteomes" id="UP001440612"/>
    </source>
</evidence>
<dbReference type="PROSITE" id="PS51318">
    <property type="entry name" value="TAT"/>
    <property type="match status" value="1"/>
</dbReference>
<dbReference type="SUPFAM" id="SSF52821">
    <property type="entry name" value="Rhodanese/Cell cycle control phosphatase"/>
    <property type="match status" value="1"/>
</dbReference>
<keyword evidence="3" id="KW-1185">Reference proteome</keyword>
<protein>
    <submittedName>
        <fullName evidence="2">Rhodanese-like domain-containing protein</fullName>
    </submittedName>
</protein>
<dbReference type="RefSeq" id="WP_341368524.1">
    <property type="nucleotide sequence ID" value="NZ_CP150951.2"/>
</dbReference>
<gene>
    <name evidence="2" type="ORF">AABB29_07265</name>
</gene>
<evidence type="ECO:0000259" key="1">
    <source>
        <dbReference type="PROSITE" id="PS50206"/>
    </source>
</evidence>